<dbReference type="GO" id="GO:1904680">
    <property type="term" value="F:peptide transmembrane transporter activity"/>
    <property type="evidence" value="ECO:0007669"/>
    <property type="project" value="TreeGrafter"/>
</dbReference>
<dbReference type="AlphaFoldDB" id="A0A398E1J7"/>
<dbReference type="PROSITE" id="PS51257">
    <property type="entry name" value="PROKAR_LIPOPROTEIN"/>
    <property type="match status" value="1"/>
</dbReference>
<keyword evidence="1" id="KW-1133">Transmembrane helix</keyword>
<evidence type="ECO:0000259" key="2">
    <source>
        <dbReference type="Pfam" id="PF00496"/>
    </source>
</evidence>
<dbReference type="Proteomes" id="UP000266113">
    <property type="component" value="Unassembled WGS sequence"/>
</dbReference>
<dbReference type="PANTHER" id="PTHR30290">
    <property type="entry name" value="PERIPLASMIC BINDING COMPONENT OF ABC TRANSPORTER"/>
    <property type="match status" value="1"/>
</dbReference>
<protein>
    <submittedName>
        <fullName evidence="3">Peptide ABC transporter substrate-binding protein</fullName>
    </submittedName>
</protein>
<dbReference type="FunFam" id="3.10.105.10:FF:000001">
    <property type="entry name" value="Oligopeptide ABC transporter, oligopeptide-binding protein"/>
    <property type="match status" value="1"/>
</dbReference>
<dbReference type="CDD" id="cd08504">
    <property type="entry name" value="PBP2_OppA"/>
    <property type="match status" value="1"/>
</dbReference>
<organism evidence="3 4">
    <name type="scientific">Candidatus Cryosericum septentrionale</name>
    <dbReference type="NCBI Taxonomy" id="2290913"/>
    <lineage>
        <taxon>Bacteria</taxon>
        <taxon>Pseudomonadati</taxon>
        <taxon>Caldisericota/Cryosericota group</taxon>
        <taxon>Candidatus Cryosericota</taxon>
        <taxon>Candidatus Cryosericia</taxon>
        <taxon>Candidatus Cryosericales</taxon>
        <taxon>Candidatus Cryosericaceae</taxon>
        <taxon>Candidatus Cryosericum</taxon>
    </lineage>
</organism>
<dbReference type="GO" id="GO:0043190">
    <property type="term" value="C:ATP-binding cassette (ABC) transporter complex"/>
    <property type="evidence" value="ECO:0007669"/>
    <property type="project" value="InterPro"/>
</dbReference>
<dbReference type="OrthoDB" id="137511at2"/>
<keyword evidence="1" id="KW-0472">Membrane</keyword>
<accession>A0A398E1J7</accession>
<evidence type="ECO:0000256" key="1">
    <source>
        <dbReference type="SAM" id="Phobius"/>
    </source>
</evidence>
<evidence type="ECO:0000313" key="4">
    <source>
        <dbReference type="Proteomes" id="UP000266113"/>
    </source>
</evidence>
<dbReference type="InterPro" id="IPR039424">
    <property type="entry name" value="SBP_5"/>
</dbReference>
<dbReference type="Gene3D" id="3.10.105.10">
    <property type="entry name" value="Dipeptide-binding Protein, Domain 3"/>
    <property type="match status" value="1"/>
</dbReference>
<proteinExistence type="predicted"/>
<dbReference type="PANTHER" id="PTHR30290:SF79">
    <property type="entry name" value="DIPEPTIDE-BINDING PROTEIN DPPE"/>
    <property type="match status" value="1"/>
</dbReference>
<evidence type="ECO:0000313" key="3">
    <source>
        <dbReference type="EMBL" id="RIE16511.1"/>
    </source>
</evidence>
<comment type="caution">
    <text evidence="3">The sequence shown here is derived from an EMBL/GenBank/DDBJ whole genome shotgun (WGS) entry which is preliminary data.</text>
</comment>
<feature type="domain" description="Solute-binding protein family 5" evidence="2">
    <location>
        <begin position="161"/>
        <end position="577"/>
    </location>
</feature>
<dbReference type="GO" id="GO:0015833">
    <property type="term" value="P:peptide transport"/>
    <property type="evidence" value="ECO:0007669"/>
    <property type="project" value="TreeGrafter"/>
</dbReference>
<dbReference type="Gene3D" id="3.40.190.10">
    <property type="entry name" value="Periplasmic binding protein-like II"/>
    <property type="match status" value="1"/>
</dbReference>
<name>A0A398E1J7_9BACT</name>
<dbReference type="Gene3D" id="3.90.76.10">
    <property type="entry name" value="Dipeptide-binding Protein, Domain 1"/>
    <property type="match status" value="1"/>
</dbReference>
<gene>
    <name evidence="3" type="ORF">SMC1_06615</name>
</gene>
<keyword evidence="1" id="KW-0812">Transmembrane</keyword>
<dbReference type="InterPro" id="IPR000914">
    <property type="entry name" value="SBP_5_dom"/>
</dbReference>
<dbReference type="SUPFAM" id="SSF53850">
    <property type="entry name" value="Periplasmic binding protein-like II"/>
    <property type="match status" value="1"/>
</dbReference>
<dbReference type="EMBL" id="QXIY01000030">
    <property type="protein sequence ID" value="RIE16511.1"/>
    <property type="molecule type" value="Genomic_DNA"/>
</dbReference>
<sequence>MPISRQATVFSSYSSLPFPTGFVASCGHHKSNLTIIRITVHQEKTTRFCIAYGLAKTHRHPYNCSYVRFCSGDKKHRRNHMRRKAVVFLVLCMLAATLAGCGTKSTGGVSTSDMAADQTVRYNLGVEPGSLDPALAVGNPELGTLIQLFDGLTRNDKNNVPQPAIATSWDVSDDKLTYTFHLRDAKWSNGDPVTAQDFEYAWKRALAPETAGDFAYQLYYVKNGEAFNKCLVQDGKYYAVKVDAKGNPVTTTVNGTAVPVADTTKPFDVNSVGVKALDDKTLEVNLEGPTPYFIDLTTYPTLFPVDKKVVEANPKWAADPSTYVCDGPFKLTEWAHNDHLTMVKNDTYWDAAAVRLTTVMYDMVEDSSTTLTMYQSGQIDAAADVPTSELKSLVASGDAQILPYLGTYYVNFNSSKKPFNDQRVRQALTLAINRQQIVDNITKGGELPAMAFIPYGFPDATSNSDFRKVGGETYFKDNDIATAQKLLADAGYPGGKGFPAFTYLMNTSTTHKAIGEAIQQMWKKNLGITCTIRSEEWGVFLQDRDNLNYDVSRAGWTADYMDPNTFLDLYITGGGNNDLGWSSKVYDQAIAAEKSTADQTARLKAMHLAEDTLMKDFAICPVYFYTNPILLSKRVKDFYQGSIGFVDWKYAYMAPSN</sequence>
<dbReference type="GO" id="GO:0030288">
    <property type="term" value="C:outer membrane-bounded periplasmic space"/>
    <property type="evidence" value="ECO:0007669"/>
    <property type="project" value="UniProtKB-ARBA"/>
</dbReference>
<dbReference type="PIRSF" id="PIRSF002741">
    <property type="entry name" value="MppA"/>
    <property type="match status" value="1"/>
</dbReference>
<feature type="transmembrane region" description="Helical" evidence="1">
    <location>
        <begin position="85"/>
        <end position="105"/>
    </location>
</feature>
<dbReference type="Pfam" id="PF00496">
    <property type="entry name" value="SBP_bac_5"/>
    <property type="match status" value="1"/>
</dbReference>
<reference evidence="3 4" key="1">
    <citation type="submission" date="2018-09" db="EMBL/GenBank/DDBJ databases">
        <title>Discovery and Ecogenomic Context for Candidatus Cryosericales, a Global Caldiserica Order Active in Thawing Permafrost.</title>
        <authorList>
            <person name="Martinez M.A."/>
            <person name="Woodcroft B.J."/>
            <person name="Ignacio Espinoza J.C."/>
            <person name="Zayed A."/>
            <person name="Singleton C.M."/>
            <person name="Boyd J."/>
            <person name="Li Y.-F."/>
            <person name="Purvine S."/>
            <person name="Maughan H."/>
            <person name="Hodgkins S.B."/>
            <person name="Anderson D."/>
            <person name="Sederholm M."/>
            <person name="Temperton B."/>
            <person name="Saleska S.R."/>
            <person name="Tyson G.W."/>
            <person name="Rich V.I."/>
        </authorList>
    </citation>
    <scope>NUCLEOTIDE SEQUENCE [LARGE SCALE GENOMIC DNA]</scope>
    <source>
        <strain evidence="3 4">SMC1</strain>
    </source>
</reference>
<keyword evidence="4" id="KW-1185">Reference proteome</keyword>
<dbReference type="InterPro" id="IPR030678">
    <property type="entry name" value="Peptide/Ni-bd"/>
</dbReference>